<proteinExistence type="predicted"/>
<sequence length="270" mass="29768">MFRSISSKPCSVNVSCSGVLPSLRGRTALLPSQSHRRRHSLCCGRRARLSAQAVAAEPLEILTRDLPTIEEVDVEGLSETSKFPISEEDLIRLTKAVLATNNGCDMPELLAEDFEFIAPVVGPLSKEEFTKAFASFDITEAFPDMEFNYHHFRADPFEPNRIWYTARAKGTHTGKLADSIPATGKMVDSPPQSCSMVFNEQGQCNKFTIGYVMDKTLGNTGGLGGVFGLLYAIGYGLPFPEAQPWEISFQYQVFQQAGKLVSFLQNPMAK</sequence>
<reference evidence="1 2" key="1">
    <citation type="journal article" date="2015" name="Genome Biol. Evol.">
        <title>Comparative Genomics of a Bacterivorous Green Alga Reveals Evolutionary Causalities and Consequences of Phago-Mixotrophic Mode of Nutrition.</title>
        <authorList>
            <person name="Burns J.A."/>
            <person name="Paasch A."/>
            <person name="Narechania A."/>
            <person name="Kim E."/>
        </authorList>
    </citation>
    <scope>NUCLEOTIDE SEQUENCE [LARGE SCALE GENOMIC DNA]</scope>
    <source>
        <strain evidence="1 2">PLY_AMNH</strain>
    </source>
</reference>
<name>A0AAE0GST7_9CHLO</name>
<protein>
    <submittedName>
        <fullName evidence="1">Uncharacterized protein</fullName>
    </submittedName>
</protein>
<dbReference type="InterPro" id="IPR032710">
    <property type="entry name" value="NTF2-like_dom_sf"/>
</dbReference>
<comment type="caution">
    <text evidence="1">The sequence shown here is derived from an EMBL/GenBank/DDBJ whole genome shotgun (WGS) entry which is preliminary data.</text>
</comment>
<dbReference type="EMBL" id="LGRX02002730">
    <property type="protein sequence ID" value="KAK3283528.1"/>
    <property type="molecule type" value="Genomic_DNA"/>
</dbReference>
<organism evidence="1 2">
    <name type="scientific">Cymbomonas tetramitiformis</name>
    <dbReference type="NCBI Taxonomy" id="36881"/>
    <lineage>
        <taxon>Eukaryota</taxon>
        <taxon>Viridiplantae</taxon>
        <taxon>Chlorophyta</taxon>
        <taxon>Pyramimonadophyceae</taxon>
        <taxon>Pyramimonadales</taxon>
        <taxon>Pyramimonadaceae</taxon>
        <taxon>Cymbomonas</taxon>
    </lineage>
</organism>
<dbReference type="SUPFAM" id="SSF54427">
    <property type="entry name" value="NTF2-like"/>
    <property type="match status" value="1"/>
</dbReference>
<gene>
    <name evidence="1" type="ORF">CYMTET_8777</name>
</gene>
<keyword evidence="2" id="KW-1185">Reference proteome</keyword>
<accession>A0AAE0GST7</accession>
<evidence type="ECO:0000313" key="1">
    <source>
        <dbReference type="EMBL" id="KAK3283528.1"/>
    </source>
</evidence>
<dbReference type="Proteomes" id="UP001190700">
    <property type="component" value="Unassembled WGS sequence"/>
</dbReference>
<dbReference type="AlphaFoldDB" id="A0AAE0GST7"/>
<dbReference type="Gene3D" id="3.10.450.50">
    <property type="match status" value="1"/>
</dbReference>
<evidence type="ECO:0000313" key="2">
    <source>
        <dbReference type="Proteomes" id="UP001190700"/>
    </source>
</evidence>